<name>A0A4Y2SZJ7_ARAVE</name>
<dbReference type="Proteomes" id="UP000499080">
    <property type="component" value="Unassembled WGS sequence"/>
</dbReference>
<dbReference type="EMBL" id="BGPR01025082">
    <property type="protein sequence ID" value="GBN93697.1"/>
    <property type="molecule type" value="Genomic_DNA"/>
</dbReference>
<keyword evidence="2" id="KW-1185">Reference proteome</keyword>
<dbReference type="InterPro" id="IPR026698">
    <property type="entry name" value="UPF_C3orf38"/>
</dbReference>
<accession>A0A4Y2SZJ7</accession>
<reference evidence="1 2" key="1">
    <citation type="journal article" date="2019" name="Sci. Rep.">
        <title>Orb-weaving spider Araneus ventricosus genome elucidates the spidroin gene catalogue.</title>
        <authorList>
            <person name="Kono N."/>
            <person name="Nakamura H."/>
            <person name="Ohtoshi R."/>
            <person name="Moran D.A.P."/>
            <person name="Shinohara A."/>
            <person name="Yoshida Y."/>
            <person name="Fujiwara M."/>
            <person name="Mori M."/>
            <person name="Tomita M."/>
            <person name="Arakawa K."/>
        </authorList>
    </citation>
    <scope>NUCLEOTIDE SEQUENCE [LARGE SCALE GENOMIC DNA]</scope>
</reference>
<dbReference type="Pfam" id="PF15008">
    <property type="entry name" value="DUF4518"/>
    <property type="match status" value="1"/>
</dbReference>
<dbReference type="OrthoDB" id="6407068at2759"/>
<comment type="caution">
    <text evidence="1">The sequence shown here is derived from an EMBL/GenBank/DDBJ whole genome shotgun (WGS) entry which is preliminary data.</text>
</comment>
<dbReference type="PANTHER" id="PTHR21084">
    <property type="entry name" value="DENSE INCISORS"/>
    <property type="match status" value="1"/>
</dbReference>
<gene>
    <name evidence="1" type="ORF">AVEN_236872_1</name>
</gene>
<organism evidence="1 2">
    <name type="scientific">Araneus ventricosus</name>
    <name type="common">Orbweaver spider</name>
    <name type="synonym">Epeira ventricosa</name>
    <dbReference type="NCBI Taxonomy" id="182803"/>
    <lineage>
        <taxon>Eukaryota</taxon>
        <taxon>Metazoa</taxon>
        <taxon>Ecdysozoa</taxon>
        <taxon>Arthropoda</taxon>
        <taxon>Chelicerata</taxon>
        <taxon>Arachnida</taxon>
        <taxon>Araneae</taxon>
        <taxon>Araneomorphae</taxon>
        <taxon>Entelegynae</taxon>
        <taxon>Araneoidea</taxon>
        <taxon>Araneidae</taxon>
        <taxon>Araneus</taxon>
    </lineage>
</organism>
<proteinExistence type="predicted"/>
<protein>
    <submittedName>
        <fullName evidence="1">Uncharacterized protein</fullName>
    </submittedName>
</protein>
<evidence type="ECO:0000313" key="2">
    <source>
        <dbReference type="Proteomes" id="UP000499080"/>
    </source>
</evidence>
<evidence type="ECO:0000313" key="1">
    <source>
        <dbReference type="EMBL" id="GBN93697.1"/>
    </source>
</evidence>
<dbReference type="PANTHER" id="PTHR21084:SF1">
    <property type="entry name" value="DENSE INCISORS"/>
    <property type="match status" value="1"/>
</dbReference>
<sequence length="185" mass="20931">MISLILELLSSVNTIQNSCRVLDSDCASVCFLVLISTVISHSGILFSICCYTSLFKRNQIVEMNEKERKGVAELMGEMSVQDLIEIANLTTNHLARYDHDVNPNVVINDIINNASTSSEILHRQKVLKDVLYKYLKKNGVPVKAKGKRQEYIRSCLALWGSSDHLRVYNDENTRQTRSFSGKANY</sequence>
<dbReference type="AlphaFoldDB" id="A0A4Y2SZJ7"/>